<comment type="subcellular location">
    <subcellularLocation>
        <location evidence="1">Cell membrane</location>
        <topology evidence="1">Multi-pass membrane protein</topology>
    </subcellularLocation>
</comment>
<reference evidence="10 11" key="1">
    <citation type="journal article" date="2015" name="Nature">
        <title>rRNA introns, odd ribosomes, and small enigmatic genomes across a large radiation of phyla.</title>
        <authorList>
            <person name="Brown C.T."/>
            <person name="Hug L.A."/>
            <person name="Thomas B.C."/>
            <person name="Sharon I."/>
            <person name="Castelle C.J."/>
            <person name="Singh A."/>
            <person name="Wilkins M.J."/>
            <person name="Williams K.H."/>
            <person name="Banfield J.F."/>
        </authorList>
    </citation>
    <scope>NUCLEOTIDE SEQUENCE [LARGE SCALE GENOMIC DNA]</scope>
</reference>
<dbReference type="GO" id="GO:0009103">
    <property type="term" value="P:lipopolysaccharide biosynthetic process"/>
    <property type="evidence" value="ECO:0007669"/>
    <property type="project" value="UniProtKB-ARBA"/>
</dbReference>
<keyword evidence="4 10" id="KW-0808">Transferase</keyword>
<gene>
    <name evidence="10" type="ORF">UU23_C0002G0009</name>
</gene>
<evidence type="ECO:0000256" key="1">
    <source>
        <dbReference type="ARBA" id="ARBA00004651"/>
    </source>
</evidence>
<dbReference type="PANTHER" id="PTHR33908">
    <property type="entry name" value="MANNOSYLTRANSFERASE YKCB-RELATED"/>
    <property type="match status" value="1"/>
</dbReference>
<evidence type="ECO:0000256" key="7">
    <source>
        <dbReference type="ARBA" id="ARBA00023136"/>
    </source>
</evidence>
<keyword evidence="6 8" id="KW-1133">Transmembrane helix</keyword>
<dbReference type="EMBL" id="LBZV01000002">
    <property type="protein sequence ID" value="KKR78182.1"/>
    <property type="molecule type" value="Genomic_DNA"/>
</dbReference>
<feature type="transmembrane region" description="Helical" evidence="8">
    <location>
        <begin position="162"/>
        <end position="191"/>
    </location>
</feature>
<feature type="transmembrane region" description="Helical" evidence="8">
    <location>
        <begin position="331"/>
        <end position="349"/>
    </location>
</feature>
<feature type="transmembrane region" description="Helical" evidence="8">
    <location>
        <begin position="68"/>
        <end position="101"/>
    </location>
</feature>
<accession>A0A0G0WS38</accession>
<keyword evidence="7 8" id="KW-0472">Membrane</keyword>
<protein>
    <submittedName>
        <fullName evidence="10">Glycosyl transferase, family 39</fullName>
    </submittedName>
</protein>
<evidence type="ECO:0000313" key="11">
    <source>
        <dbReference type="Proteomes" id="UP000034292"/>
    </source>
</evidence>
<keyword evidence="2" id="KW-1003">Cell membrane</keyword>
<feature type="transmembrane region" description="Helical" evidence="8">
    <location>
        <begin position="12"/>
        <end position="31"/>
    </location>
</feature>
<dbReference type="Proteomes" id="UP000034292">
    <property type="component" value="Unassembled WGS sequence"/>
</dbReference>
<evidence type="ECO:0000256" key="2">
    <source>
        <dbReference type="ARBA" id="ARBA00022475"/>
    </source>
</evidence>
<evidence type="ECO:0000256" key="8">
    <source>
        <dbReference type="SAM" id="Phobius"/>
    </source>
</evidence>
<dbReference type="Pfam" id="PF13231">
    <property type="entry name" value="PMT_2"/>
    <property type="match status" value="1"/>
</dbReference>
<dbReference type="GO" id="GO:0005886">
    <property type="term" value="C:plasma membrane"/>
    <property type="evidence" value="ECO:0007669"/>
    <property type="project" value="UniProtKB-SubCell"/>
</dbReference>
<dbReference type="GO" id="GO:0016763">
    <property type="term" value="F:pentosyltransferase activity"/>
    <property type="evidence" value="ECO:0007669"/>
    <property type="project" value="TreeGrafter"/>
</dbReference>
<comment type="caution">
    <text evidence="10">The sequence shown here is derived from an EMBL/GenBank/DDBJ whole genome shotgun (WGS) entry which is preliminary data.</text>
</comment>
<feature type="transmembrane region" description="Helical" evidence="8">
    <location>
        <begin position="251"/>
        <end position="268"/>
    </location>
</feature>
<feature type="transmembrane region" description="Helical" evidence="8">
    <location>
        <begin position="113"/>
        <end position="142"/>
    </location>
</feature>
<evidence type="ECO:0000313" key="10">
    <source>
        <dbReference type="EMBL" id="KKR78182.1"/>
    </source>
</evidence>
<feature type="domain" description="Glycosyltransferase RgtA/B/C/D-like" evidence="9">
    <location>
        <begin position="62"/>
        <end position="208"/>
    </location>
</feature>
<dbReference type="InterPro" id="IPR038731">
    <property type="entry name" value="RgtA/B/C-like"/>
</dbReference>
<feature type="transmembrane region" description="Helical" evidence="8">
    <location>
        <begin position="304"/>
        <end position="324"/>
    </location>
</feature>
<name>A0A0G0WS38_9BACT</name>
<proteinExistence type="predicted"/>
<feature type="transmembrane region" description="Helical" evidence="8">
    <location>
        <begin position="203"/>
        <end position="222"/>
    </location>
</feature>
<keyword evidence="5 8" id="KW-0812">Transmembrane</keyword>
<feature type="transmembrane region" description="Helical" evidence="8">
    <location>
        <begin position="280"/>
        <end position="298"/>
    </location>
</feature>
<evidence type="ECO:0000256" key="6">
    <source>
        <dbReference type="ARBA" id="ARBA00022989"/>
    </source>
</evidence>
<keyword evidence="3" id="KW-0328">Glycosyltransferase</keyword>
<evidence type="ECO:0000256" key="4">
    <source>
        <dbReference type="ARBA" id="ARBA00022679"/>
    </source>
</evidence>
<evidence type="ECO:0000256" key="5">
    <source>
        <dbReference type="ARBA" id="ARBA00022692"/>
    </source>
</evidence>
<organism evidence="10 11">
    <name type="scientific">Candidatus Curtissbacteria bacterium GW2011_GWA1_40_9</name>
    <dbReference type="NCBI Taxonomy" id="1618408"/>
    <lineage>
        <taxon>Bacteria</taxon>
        <taxon>Candidatus Curtissiibacteriota</taxon>
    </lineage>
</organism>
<dbReference type="PANTHER" id="PTHR33908:SF11">
    <property type="entry name" value="MEMBRANE PROTEIN"/>
    <property type="match status" value="1"/>
</dbReference>
<dbReference type="InterPro" id="IPR050297">
    <property type="entry name" value="LipidA_mod_glycosyltrf_83"/>
</dbReference>
<evidence type="ECO:0000256" key="3">
    <source>
        <dbReference type="ARBA" id="ARBA00022676"/>
    </source>
</evidence>
<evidence type="ECO:0000259" key="9">
    <source>
        <dbReference type="Pfam" id="PF13231"/>
    </source>
</evidence>
<dbReference type="AlphaFoldDB" id="A0A0G0WS38"/>
<sequence>MKKLIAQLERHHILVFIILFITFLFRFPSLFEPYWYGDEGIFAAVAKNLTQGGVLYQTAWDNKPPMIYLTYAGIFSLFGVSMFWLRLVVAVVVMTTATVIYEIGRETIGKHRALVASFIFGFFTSLRIIEGNLALTEIFMILPISCAMYLALKGKFDNYSLFFAGALFAIASLYKQVGAFEALALGIYIFLIRDKFSDFFKKGLVLILGFSIPFAVTFAYFLKHGIVNEFIFGAYTYYSIYLGESPKYAELINISKFLPAIAVILYGFYKKFKAVKVNYIHLFLLWIAFSFMGAYFSGRTYGHYLVQVTPGVSLLLASISLAKVRINIARFVFSCLFLIPLLFLTSLIFRDFISGGPINQIKWWGNFIDFATGNKSETEYNNYFDGNVNTIMALTDALKVNSAYGESIYIWGDLPWLYAIVDGKNPSRYVTSFHVFGVPSEIGRLEVARDLNAKSPKYIVKPQGSIGYFAELENLLIRKYTHIAKINEADLYILR</sequence>
<dbReference type="STRING" id="1618408.UU23_C0002G0009"/>